<sequence>MLIQVHHPVGKHLRVNTKVLFISHILQHRVRQGADAKLQGGAVLNQRRHIAANSVRHLVNDAAAQLRQGSGHLHAIAQLGHVEEGIPHGPGHMVVDLGQNQLGVQGGGLGAAHAHAQRHVAVLIRGRHGNHRNVDGKGPVGEKTGRLMEEKGRVIRPPLLNGPAGGGAHEHGVVADMALHLGVAVLPFSHGDPVYNLHIPILLIVPYQRVHQGGGLVGRVAEENPGPVGNVLHGLLRRGQLGSVYRLPVFHLQIPPLMIQLFWQQCRRTSRGRAACKCLLFIKQKPCQYFSKVRGADILHIWDPRFMRVSHKVSPMTKNKAA</sequence>
<accession>A0A645B4N7</accession>
<name>A0A645B4N7_9ZZZZ</name>
<dbReference type="EMBL" id="VSSQ01017785">
    <property type="protein sequence ID" value="MPM60402.1"/>
    <property type="molecule type" value="Genomic_DNA"/>
</dbReference>
<comment type="caution">
    <text evidence="1">The sequence shown here is derived from an EMBL/GenBank/DDBJ whole genome shotgun (WGS) entry which is preliminary data.</text>
</comment>
<dbReference type="AlphaFoldDB" id="A0A645B4N7"/>
<evidence type="ECO:0000313" key="1">
    <source>
        <dbReference type="EMBL" id="MPM60402.1"/>
    </source>
</evidence>
<protein>
    <submittedName>
        <fullName evidence="1">Uncharacterized protein</fullName>
    </submittedName>
</protein>
<proteinExistence type="predicted"/>
<reference evidence="1" key="1">
    <citation type="submission" date="2019-08" db="EMBL/GenBank/DDBJ databases">
        <authorList>
            <person name="Kucharzyk K."/>
            <person name="Murdoch R.W."/>
            <person name="Higgins S."/>
            <person name="Loffler F."/>
        </authorList>
    </citation>
    <scope>NUCLEOTIDE SEQUENCE</scope>
</reference>
<organism evidence="1">
    <name type="scientific">bioreactor metagenome</name>
    <dbReference type="NCBI Taxonomy" id="1076179"/>
    <lineage>
        <taxon>unclassified sequences</taxon>
        <taxon>metagenomes</taxon>
        <taxon>ecological metagenomes</taxon>
    </lineage>
</organism>
<gene>
    <name evidence="1" type="ORF">SDC9_107253</name>
</gene>